<sequence>MKCFERLVKDHITSILPDTLDPLQFAYCPNHPALTHLDKRNIYLRMLFIDYSSAFNTIVPSKIFIKLETLGLDPALCNWVLDFLTGRSTPLILNTGAPQGCVLSPLLYSLFTHDCVAMHASNSIIKFADDTTVVGLITNNDETAYREKVRALGVWCQENNLTLNVNKTKEMIVDFRKQQREQPPIHIDETVVEKVKSCVRRGTYITDKLKWSTHTDSVVKKAQQRLNLRRLKKFGLSPKTNFYRCTIESILSGCITAWYGNCAAHNCKALQRVVRSAQLITGSKLPALQDTYTTRCHRKAKKIVKDNNHPSHCLFTPLSSRRRGQHRCIKAGTERLKNSFHLKAIRLLNSHH</sequence>
<reference evidence="2" key="1">
    <citation type="submission" date="2025-08" db="UniProtKB">
        <authorList>
            <consortium name="Ensembl"/>
        </authorList>
    </citation>
    <scope>IDENTIFICATION</scope>
</reference>
<dbReference type="InterPro" id="IPR015095">
    <property type="entry name" value="AlkB_hom8_N"/>
</dbReference>
<evidence type="ECO:0000313" key="3">
    <source>
        <dbReference type="Proteomes" id="UP000472277"/>
    </source>
</evidence>
<dbReference type="PANTHER" id="PTHR33332">
    <property type="entry name" value="REVERSE TRANSCRIPTASE DOMAIN-CONTAINING PROTEIN"/>
    <property type="match status" value="1"/>
</dbReference>
<name>A0A674AKI5_SALTR</name>
<dbReference type="Pfam" id="PF09004">
    <property type="entry name" value="ALKBH8_N"/>
    <property type="match status" value="1"/>
</dbReference>
<reference evidence="2" key="2">
    <citation type="submission" date="2025-09" db="UniProtKB">
        <authorList>
            <consortium name="Ensembl"/>
        </authorList>
    </citation>
    <scope>IDENTIFICATION</scope>
</reference>
<dbReference type="Pfam" id="PF00078">
    <property type="entry name" value="RVT_1"/>
    <property type="match status" value="1"/>
</dbReference>
<feature type="domain" description="Reverse transcriptase" evidence="1">
    <location>
        <begin position="1"/>
        <end position="191"/>
    </location>
</feature>
<dbReference type="AlphaFoldDB" id="A0A674AKI5"/>
<organism evidence="2 3">
    <name type="scientific">Salmo trutta</name>
    <name type="common">Brown trout</name>
    <dbReference type="NCBI Taxonomy" id="8032"/>
    <lineage>
        <taxon>Eukaryota</taxon>
        <taxon>Metazoa</taxon>
        <taxon>Chordata</taxon>
        <taxon>Craniata</taxon>
        <taxon>Vertebrata</taxon>
        <taxon>Euteleostomi</taxon>
        <taxon>Actinopterygii</taxon>
        <taxon>Neopterygii</taxon>
        <taxon>Teleostei</taxon>
        <taxon>Protacanthopterygii</taxon>
        <taxon>Salmoniformes</taxon>
        <taxon>Salmonidae</taxon>
        <taxon>Salmoninae</taxon>
        <taxon>Salmo</taxon>
    </lineage>
</organism>
<dbReference type="InterPro" id="IPR043502">
    <property type="entry name" value="DNA/RNA_pol_sf"/>
</dbReference>
<keyword evidence="3" id="KW-1185">Reference proteome</keyword>
<proteinExistence type="predicted"/>
<dbReference type="GO" id="GO:0008168">
    <property type="term" value="F:methyltransferase activity"/>
    <property type="evidence" value="ECO:0007669"/>
    <property type="project" value="InterPro"/>
</dbReference>
<dbReference type="Proteomes" id="UP000472277">
    <property type="component" value="Chromosome 15"/>
</dbReference>
<dbReference type="PROSITE" id="PS50878">
    <property type="entry name" value="RT_POL"/>
    <property type="match status" value="1"/>
</dbReference>
<evidence type="ECO:0000259" key="1">
    <source>
        <dbReference type="PROSITE" id="PS50878"/>
    </source>
</evidence>
<dbReference type="Ensembl" id="ENSSTUT00000062466.1">
    <property type="protein sequence ID" value="ENSSTUP00000059377.1"/>
    <property type="gene ID" value="ENSSTUG00000025605.1"/>
</dbReference>
<evidence type="ECO:0000313" key="2">
    <source>
        <dbReference type="Ensembl" id="ENSSTUP00000059377.1"/>
    </source>
</evidence>
<dbReference type="GO" id="GO:0016706">
    <property type="term" value="F:2-oxoglutarate-dependent dioxygenase activity"/>
    <property type="evidence" value="ECO:0007669"/>
    <property type="project" value="InterPro"/>
</dbReference>
<dbReference type="InterPro" id="IPR000477">
    <property type="entry name" value="RT_dom"/>
</dbReference>
<dbReference type="SUPFAM" id="SSF56672">
    <property type="entry name" value="DNA/RNA polymerases"/>
    <property type="match status" value="1"/>
</dbReference>
<dbReference type="InParanoid" id="A0A674AKI5"/>
<dbReference type="GeneTree" id="ENSGT01020000230367"/>
<protein>
    <recommendedName>
        <fullName evidence="1">Reverse transcriptase domain-containing protein</fullName>
    </recommendedName>
</protein>
<accession>A0A674AKI5</accession>
<dbReference type="OMA" id="TASMCED"/>